<feature type="signal peptide" evidence="6">
    <location>
        <begin position="1"/>
        <end position="21"/>
    </location>
</feature>
<name>A0A8J8JTB2_9BACT</name>
<dbReference type="Gene3D" id="4.10.1080.10">
    <property type="entry name" value="TSP type-3 repeat"/>
    <property type="match status" value="1"/>
</dbReference>
<keyword evidence="4" id="KW-0998">Cell outer membrane</keyword>
<gene>
    <name evidence="8" type="ORF">GD597_20505</name>
</gene>
<dbReference type="InterPro" id="IPR003367">
    <property type="entry name" value="Thrombospondin_3-like_rpt"/>
</dbReference>
<dbReference type="InterPro" id="IPR036737">
    <property type="entry name" value="OmpA-like_sf"/>
</dbReference>
<evidence type="ECO:0000313" key="9">
    <source>
        <dbReference type="Proteomes" id="UP000598971"/>
    </source>
</evidence>
<dbReference type="SUPFAM" id="SSF103647">
    <property type="entry name" value="TSP type-3 repeat"/>
    <property type="match status" value="1"/>
</dbReference>
<dbReference type="InterPro" id="IPR006664">
    <property type="entry name" value="OMP_bac"/>
</dbReference>
<feature type="domain" description="OmpA-like" evidence="7">
    <location>
        <begin position="325"/>
        <end position="440"/>
    </location>
</feature>
<dbReference type="EMBL" id="WHPF01000020">
    <property type="protein sequence ID" value="NNV57857.1"/>
    <property type="molecule type" value="Genomic_DNA"/>
</dbReference>
<organism evidence="8 9">
    <name type="scientific">Limnovirga soli</name>
    <dbReference type="NCBI Taxonomy" id="2656915"/>
    <lineage>
        <taxon>Bacteria</taxon>
        <taxon>Pseudomonadati</taxon>
        <taxon>Bacteroidota</taxon>
        <taxon>Chitinophagia</taxon>
        <taxon>Chitinophagales</taxon>
        <taxon>Chitinophagaceae</taxon>
        <taxon>Limnovirga</taxon>
    </lineage>
</organism>
<dbReference type="PRINTS" id="PR01021">
    <property type="entry name" value="OMPADOMAIN"/>
</dbReference>
<keyword evidence="2 6" id="KW-0732">Signal</keyword>
<comment type="subcellular location">
    <subcellularLocation>
        <location evidence="1">Cell outer membrane</location>
    </subcellularLocation>
</comment>
<dbReference type="GO" id="GO:0007155">
    <property type="term" value="P:cell adhesion"/>
    <property type="evidence" value="ECO:0007669"/>
    <property type="project" value="InterPro"/>
</dbReference>
<keyword evidence="3 5" id="KW-0472">Membrane</keyword>
<evidence type="ECO:0000256" key="4">
    <source>
        <dbReference type="ARBA" id="ARBA00023237"/>
    </source>
</evidence>
<reference evidence="8" key="1">
    <citation type="submission" date="2019-10" db="EMBL/GenBank/DDBJ databases">
        <title>Draft genome sequence of Panacibacter sp. KCS-6.</title>
        <authorList>
            <person name="Yim K.J."/>
        </authorList>
    </citation>
    <scope>NUCLEOTIDE SEQUENCE</scope>
    <source>
        <strain evidence="8">KCS-6</strain>
    </source>
</reference>
<dbReference type="PANTHER" id="PTHR30329:SF21">
    <property type="entry name" value="LIPOPROTEIN YIAD-RELATED"/>
    <property type="match status" value="1"/>
</dbReference>
<evidence type="ECO:0000259" key="7">
    <source>
        <dbReference type="PROSITE" id="PS51123"/>
    </source>
</evidence>
<evidence type="ECO:0000256" key="5">
    <source>
        <dbReference type="PROSITE-ProRule" id="PRU00473"/>
    </source>
</evidence>
<feature type="chain" id="PRO_5035253146" evidence="6">
    <location>
        <begin position="22"/>
        <end position="440"/>
    </location>
</feature>
<dbReference type="GO" id="GO:0009279">
    <property type="term" value="C:cell outer membrane"/>
    <property type="evidence" value="ECO:0007669"/>
    <property type="project" value="UniProtKB-SubCell"/>
</dbReference>
<dbReference type="CDD" id="cd07185">
    <property type="entry name" value="OmpA_C-like"/>
    <property type="match status" value="1"/>
</dbReference>
<dbReference type="AlphaFoldDB" id="A0A8J8JTB2"/>
<evidence type="ECO:0000256" key="6">
    <source>
        <dbReference type="SAM" id="SignalP"/>
    </source>
</evidence>
<evidence type="ECO:0000313" key="8">
    <source>
        <dbReference type="EMBL" id="NNV57857.1"/>
    </source>
</evidence>
<dbReference type="GO" id="GO:0005509">
    <property type="term" value="F:calcium ion binding"/>
    <property type="evidence" value="ECO:0007669"/>
    <property type="project" value="InterPro"/>
</dbReference>
<proteinExistence type="predicted"/>
<keyword evidence="9" id="KW-1185">Reference proteome</keyword>
<dbReference type="PROSITE" id="PS51123">
    <property type="entry name" value="OMPA_2"/>
    <property type="match status" value="1"/>
</dbReference>
<dbReference type="InterPro" id="IPR050330">
    <property type="entry name" value="Bact_OuterMem_StrucFunc"/>
</dbReference>
<protein>
    <submittedName>
        <fullName evidence="8">OmpA family protein</fullName>
    </submittedName>
</protein>
<dbReference type="Gene3D" id="3.30.1330.60">
    <property type="entry name" value="OmpA-like domain"/>
    <property type="match status" value="1"/>
</dbReference>
<evidence type="ECO:0000256" key="1">
    <source>
        <dbReference type="ARBA" id="ARBA00004442"/>
    </source>
</evidence>
<evidence type="ECO:0000256" key="2">
    <source>
        <dbReference type="ARBA" id="ARBA00022729"/>
    </source>
</evidence>
<sequence>MHMKKSLALLLFTLTAFIGFAQSPVKPAHLGFSFGFNDFVTPQQIKTTTFKQTIKSGDWGRVSQRMNEAFSVYYWKGLTQNLDVSGTYTGSFIRKIPSTFPTPAANYFQSLDLSFHAKLLKETAIINPFATLGIGVNNYKKSWNAQIPMGFGLQINPFDNQALILIQAEHKGQINQIQTNHLLYSAGVNIPLSRPKEAAKFIPPPPPPPAPADTDGDGVIDAEDACPTVAGLPALKGCPDKDGDAIADKDDKCPDVAGLAKYGGCPIPDTDGDGINDEIDKCPKVAGLARYGGCPIPDTDNDGVNDEADKCPNVAGPADNNGCPRLEQYNFNSKNVQFATGSATLLPKATVELDKLVTILNEHPEIKVSIDGYTDITGKPATNLALSEKRANAAKAYLVKKGIADSRLSAAGHGIENPIADNKTAAGRAENRRVEFKALQ</sequence>
<accession>A0A8J8JTB2</accession>
<dbReference type="InterPro" id="IPR028974">
    <property type="entry name" value="TSP_type-3_rpt"/>
</dbReference>
<dbReference type="PANTHER" id="PTHR30329">
    <property type="entry name" value="STATOR ELEMENT OF FLAGELLAR MOTOR COMPLEX"/>
    <property type="match status" value="1"/>
</dbReference>
<dbReference type="SUPFAM" id="SSF103088">
    <property type="entry name" value="OmpA-like"/>
    <property type="match status" value="1"/>
</dbReference>
<dbReference type="Proteomes" id="UP000598971">
    <property type="component" value="Unassembled WGS sequence"/>
</dbReference>
<dbReference type="Pfam" id="PF00691">
    <property type="entry name" value="OmpA"/>
    <property type="match status" value="1"/>
</dbReference>
<dbReference type="Pfam" id="PF02412">
    <property type="entry name" value="TSP_3"/>
    <property type="match status" value="3"/>
</dbReference>
<dbReference type="InterPro" id="IPR006665">
    <property type="entry name" value="OmpA-like"/>
</dbReference>
<comment type="caution">
    <text evidence="8">The sequence shown here is derived from an EMBL/GenBank/DDBJ whole genome shotgun (WGS) entry which is preliminary data.</text>
</comment>
<evidence type="ECO:0000256" key="3">
    <source>
        <dbReference type="ARBA" id="ARBA00023136"/>
    </source>
</evidence>